<protein>
    <submittedName>
        <fullName evidence="1">Uncharacterized protein</fullName>
    </submittedName>
</protein>
<gene>
    <name evidence="1" type="ORF">KGQ19_26790</name>
</gene>
<reference evidence="1 2" key="1">
    <citation type="submission" date="2020-02" db="EMBL/GenBank/DDBJ databases">
        <title>Acidophilic actinobacteria isolated from forest soil.</title>
        <authorList>
            <person name="Golinska P."/>
        </authorList>
    </citation>
    <scope>NUCLEOTIDE SEQUENCE [LARGE SCALE GENOMIC DNA]</scope>
    <source>
        <strain evidence="1 2">NL8</strain>
    </source>
</reference>
<dbReference type="Proteomes" id="UP000730482">
    <property type="component" value="Unassembled WGS sequence"/>
</dbReference>
<dbReference type="EMBL" id="JAAFYZ010000104">
    <property type="protein sequence ID" value="MBS2550483.1"/>
    <property type="molecule type" value="Genomic_DNA"/>
</dbReference>
<accession>A0ABS5KWQ1</accession>
<proteinExistence type="predicted"/>
<evidence type="ECO:0000313" key="2">
    <source>
        <dbReference type="Proteomes" id="UP000730482"/>
    </source>
</evidence>
<name>A0ABS5KWQ1_9ACTN</name>
<dbReference type="RefSeq" id="WP_212013367.1">
    <property type="nucleotide sequence ID" value="NZ_JAAFYZ010000104.1"/>
</dbReference>
<sequence>MSDVPRMVRILATIGDNHDPRDWDHLLSPEQQDLLHRVCRARSAMDAHDRAAGVAPELPALSDGALEHLLASAGLDPVGRITAGPKHIDLIVKVAVEDGLLPRLVRPGLAVGQRVPDRQRP</sequence>
<organism evidence="1 2">
    <name type="scientific">Catenulispora pinistramenti</name>
    <dbReference type="NCBI Taxonomy" id="2705254"/>
    <lineage>
        <taxon>Bacteria</taxon>
        <taxon>Bacillati</taxon>
        <taxon>Actinomycetota</taxon>
        <taxon>Actinomycetes</taxon>
        <taxon>Catenulisporales</taxon>
        <taxon>Catenulisporaceae</taxon>
        <taxon>Catenulispora</taxon>
    </lineage>
</organism>
<comment type="caution">
    <text evidence="1">The sequence shown here is derived from an EMBL/GenBank/DDBJ whole genome shotgun (WGS) entry which is preliminary data.</text>
</comment>
<keyword evidence="2" id="KW-1185">Reference proteome</keyword>
<evidence type="ECO:0000313" key="1">
    <source>
        <dbReference type="EMBL" id="MBS2550483.1"/>
    </source>
</evidence>